<dbReference type="Proteomes" id="UP000023152">
    <property type="component" value="Unassembled WGS sequence"/>
</dbReference>
<proteinExistence type="predicted"/>
<sequence length="118" mass="13721">MKMCDFVLIGKGMCKGGMQDNNGNNNINATNEGEKEYEKEIKTLIRLFGDSINKKDLKKKIINNNGRIELVIKELVQLSVENEDESKSNELENIEQVITKLFYLFYDFFFLSLYFCSE</sequence>
<keyword evidence="2" id="KW-1185">Reference proteome</keyword>
<evidence type="ECO:0000313" key="2">
    <source>
        <dbReference type="Proteomes" id="UP000023152"/>
    </source>
</evidence>
<comment type="caution">
    <text evidence="1">The sequence shown here is derived from an EMBL/GenBank/DDBJ whole genome shotgun (WGS) entry which is preliminary data.</text>
</comment>
<organism evidence="1 2">
    <name type="scientific">Reticulomyxa filosa</name>
    <dbReference type="NCBI Taxonomy" id="46433"/>
    <lineage>
        <taxon>Eukaryota</taxon>
        <taxon>Sar</taxon>
        <taxon>Rhizaria</taxon>
        <taxon>Retaria</taxon>
        <taxon>Foraminifera</taxon>
        <taxon>Monothalamids</taxon>
        <taxon>Reticulomyxidae</taxon>
        <taxon>Reticulomyxa</taxon>
    </lineage>
</organism>
<name>X6MBU4_RETFI</name>
<protein>
    <submittedName>
        <fullName evidence="1">Uncharacterized protein</fullName>
    </submittedName>
</protein>
<dbReference type="AlphaFoldDB" id="X6MBU4"/>
<dbReference type="EMBL" id="ASPP01022432">
    <property type="protein sequence ID" value="ETO11478.1"/>
    <property type="molecule type" value="Genomic_DNA"/>
</dbReference>
<evidence type="ECO:0000313" key="1">
    <source>
        <dbReference type="EMBL" id="ETO11478.1"/>
    </source>
</evidence>
<gene>
    <name evidence="1" type="ORF">RFI_25900</name>
</gene>
<reference evidence="1 2" key="1">
    <citation type="journal article" date="2013" name="Curr. Biol.">
        <title>The Genome of the Foraminiferan Reticulomyxa filosa.</title>
        <authorList>
            <person name="Glockner G."/>
            <person name="Hulsmann N."/>
            <person name="Schleicher M."/>
            <person name="Noegel A.A."/>
            <person name="Eichinger L."/>
            <person name="Gallinger C."/>
            <person name="Pawlowski J."/>
            <person name="Sierra R."/>
            <person name="Euteneuer U."/>
            <person name="Pillet L."/>
            <person name="Moustafa A."/>
            <person name="Platzer M."/>
            <person name="Groth M."/>
            <person name="Szafranski K."/>
            <person name="Schliwa M."/>
        </authorList>
    </citation>
    <scope>NUCLEOTIDE SEQUENCE [LARGE SCALE GENOMIC DNA]</scope>
</reference>
<accession>X6MBU4</accession>